<protein>
    <submittedName>
        <fullName evidence="1">Uncharacterized protein</fullName>
    </submittedName>
</protein>
<dbReference type="Proteomes" id="UP001497680">
    <property type="component" value="Unassembled WGS sequence"/>
</dbReference>
<proteinExistence type="predicted"/>
<organism evidence="1 2">
    <name type="scientific">Hypoxylon rubiginosum</name>
    <dbReference type="NCBI Taxonomy" id="110542"/>
    <lineage>
        <taxon>Eukaryota</taxon>
        <taxon>Fungi</taxon>
        <taxon>Dikarya</taxon>
        <taxon>Ascomycota</taxon>
        <taxon>Pezizomycotina</taxon>
        <taxon>Sordariomycetes</taxon>
        <taxon>Xylariomycetidae</taxon>
        <taxon>Xylariales</taxon>
        <taxon>Hypoxylaceae</taxon>
        <taxon>Hypoxylon</taxon>
    </lineage>
</organism>
<dbReference type="EMBL" id="MU394327">
    <property type="protein sequence ID" value="KAI6085274.1"/>
    <property type="molecule type" value="Genomic_DNA"/>
</dbReference>
<evidence type="ECO:0000313" key="2">
    <source>
        <dbReference type="Proteomes" id="UP001497680"/>
    </source>
</evidence>
<keyword evidence="2" id="KW-1185">Reference proteome</keyword>
<name>A0ACC0CY00_9PEZI</name>
<gene>
    <name evidence="1" type="ORF">F4821DRAFT_279342</name>
</gene>
<accession>A0ACC0CY00</accession>
<evidence type="ECO:0000313" key="1">
    <source>
        <dbReference type="EMBL" id="KAI6085274.1"/>
    </source>
</evidence>
<reference evidence="1 2" key="1">
    <citation type="journal article" date="2022" name="New Phytol.">
        <title>Ecological generalism drives hyperdiversity of secondary metabolite gene clusters in xylarialean endophytes.</title>
        <authorList>
            <person name="Franco M.E.E."/>
            <person name="Wisecaver J.H."/>
            <person name="Arnold A.E."/>
            <person name="Ju Y.M."/>
            <person name="Slot J.C."/>
            <person name="Ahrendt S."/>
            <person name="Moore L.P."/>
            <person name="Eastman K.E."/>
            <person name="Scott K."/>
            <person name="Konkel Z."/>
            <person name="Mondo S.J."/>
            <person name="Kuo A."/>
            <person name="Hayes R.D."/>
            <person name="Haridas S."/>
            <person name="Andreopoulos B."/>
            <person name="Riley R."/>
            <person name="LaButti K."/>
            <person name="Pangilinan J."/>
            <person name="Lipzen A."/>
            <person name="Amirebrahimi M."/>
            <person name="Yan J."/>
            <person name="Adam C."/>
            <person name="Keymanesh K."/>
            <person name="Ng V."/>
            <person name="Louie K."/>
            <person name="Northen T."/>
            <person name="Drula E."/>
            <person name="Henrissat B."/>
            <person name="Hsieh H.M."/>
            <person name="Youens-Clark K."/>
            <person name="Lutzoni F."/>
            <person name="Miadlikowska J."/>
            <person name="Eastwood D.C."/>
            <person name="Hamelin R.C."/>
            <person name="Grigoriev I.V."/>
            <person name="U'Ren J.M."/>
        </authorList>
    </citation>
    <scope>NUCLEOTIDE SEQUENCE [LARGE SCALE GENOMIC DNA]</scope>
    <source>
        <strain evidence="1 2">ER1909</strain>
    </source>
</reference>
<comment type="caution">
    <text evidence="1">The sequence shown here is derived from an EMBL/GenBank/DDBJ whole genome shotgun (WGS) entry which is preliminary data.</text>
</comment>
<sequence length="324" mass="37258">MKFSSGATAGIALGCAFAGAAITSAIFLLIYRRQSANRHQSNPKPKKSNPPKEERQPKRDESYKSVLNHLPQDLVNDQLKDLCSGLMHWIHVFVRSDIHMDPIAAGTIDTDKLERLLGRGASDWTSTQWATALYDPENRQEALQSYLMRVVYTRIDPEGDPDTTLLPVDILRFYQQLFPGNTTTYSQQMMDHWRTMTAYLLRDKYKLRMGLTDNTPVVVPEGDPRLDNINRTVAEMLDFCRPMICRPEEDVIEILSSEVHMAASYGYRFFLQKEPMKMIWPPSSSTWVAISPEVLRDTYRMWEHRVVTMTVFDAQYEELLPAES</sequence>